<dbReference type="GO" id="GO:0005759">
    <property type="term" value="C:mitochondrial matrix"/>
    <property type="evidence" value="ECO:0007669"/>
    <property type="project" value="UniProtKB-SubCell"/>
</dbReference>
<dbReference type="GO" id="GO:0046872">
    <property type="term" value="F:metal ion binding"/>
    <property type="evidence" value="ECO:0007669"/>
    <property type="project" value="UniProtKB-KW"/>
</dbReference>
<dbReference type="FunCoup" id="A0A6L2PBY1">
    <property type="interactions" value="458"/>
</dbReference>
<comment type="cofactor">
    <cofactor evidence="1 9">
        <name>thiamine diphosphate</name>
        <dbReference type="ChEBI" id="CHEBI:58937"/>
    </cofactor>
</comment>
<dbReference type="EMBL" id="BLKM01000078">
    <property type="protein sequence ID" value="GFG28722.1"/>
    <property type="molecule type" value="Genomic_DNA"/>
</dbReference>
<dbReference type="Pfam" id="PF00676">
    <property type="entry name" value="E1_dh"/>
    <property type="match status" value="1"/>
</dbReference>
<keyword evidence="4" id="KW-0479">Metal-binding</keyword>
<protein>
    <recommendedName>
        <fullName evidence="9">2-oxoisovalerate dehydrogenase subunit alpha</fullName>
        <ecNumber evidence="9">1.2.4.4</ecNumber>
    </recommendedName>
    <alternativeName>
        <fullName evidence="9">Branched-chain alpha-keto acid dehydrogenase E1 component alpha chain</fullName>
    </alternativeName>
</protein>
<dbReference type="PANTHER" id="PTHR43380:SF1">
    <property type="entry name" value="2-OXOISOVALERATE DEHYDROGENASE SUBUNIT ALPHA, MITOCHONDRIAL"/>
    <property type="match status" value="1"/>
</dbReference>
<comment type="caution">
    <text evidence="11">The sequence shown here is derived from an EMBL/GenBank/DDBJ whole genome shotgun (WGS) entry which is preliminary data.</text>
</comment>
<evidence type="ECO:0000256" key="6">
    <source>
        <dbReference type="ARBA" id="ARBA00022958"/>
    </source>
</evidence>
<gene>
    <name evidence="11" type="ORF">Cfor_06003</name>
</gene>
<comment type="subcellular location">
    <subcellularLocation>
        <location evidence="2">Mitochondrion matrix</location>
    </subcellularLocation>
</comment>
<dbReference type="FunFam" id="3.40.50.970:FF:000015">
    <property type="entry name" value="2-oxoisovalerate dehydrogenase subunit alpha"/>
    <property type="match status" value="1"/>
</dbReference>
<evidence type="ECO:0000256" key="9">
    <source>
        <dbReference type="RuleBase" id="RU365014"/>
    </source>
</evidence>
<dbReference type="Gene3D" id="3.40.50.970">
    <property type="match status" value="1"/>
</dbReference>
<evidence type="ECO:0000256" key="3">
    <source>
        <dbReference type="ARBA" id="ARBA00008646"/>
    </source>
</evidence>
<comment type="function">
    <text evidence="9">The branched-chain alpha-keto dehydrogenase complex catalyzes the overall conversion of alpha-keto acids to acyl-CoA and CO(2). It contains multiple copies of three enzymatic components: branched-chain alpha-keto acid decarboxylase (E1), lipoamide acyltransferase (E2) and lipoamide dehydrogenase (E3).</text>
</comment>
<proteinExistence type="inferred from homology"/>
<keyword evidence="5" id="KW-0809">Transit peptide</keyword>
<dbReference type="InParanoid" id="A0A6L2PBY1"/>
<dbReference type="EC" id="1.2.4.4" evidence="9"/>
<keyword evidence="6" id="KW-0630">Potassium</keyword>
<dbReference type="InterPro" id="IPR050771">
    <property type="entry name" value="Alpha-ketoacid_DH_E1_comp"/>
</dbReference>
<evidence type="ECO:0000256" key="7">
    <source>
        <dbReference type="ARBA" id="ARBA00023002"/>
    </source>
</evidence>
<dbReference type="GO" id="GO:0003863">
    <property type="term" value="F:branched-chain 2-oxo acid dehydrogenase activity"/>
    <property type="evidence" value="ECO:0007669"/>
    <property type="project" value="UniProtKB-EC"/>
</dbReference>
<dbReference type="PANTHER" id="PTHR43380">
    <property type="entry name" value="2-OXOISOVALERATE DEHYDROGENASE SUBUNIT ALPHA, MITOCHONDRIAL"/>
    <property type="match status" value="1"/>
</dbReference>
<dbReference type="CDD" id="cd02000">
    <property type="entry name" value="TPP_E1_PDC_ADC_BCADC"/>
    <property type="match status" value="1"/>
</dbReference>
<evidence type="ECO:0000256" key="1">
    <source>
        <dbReference type="ARBA" id="ARBA00001964"/>
    </source>
</evidence>
<feature type="domain" description="Dehydrogenase E1 component" evidence="10">
    <location>
        <begin position="95"/>
        <end position="393"/>
    </location>
</feature>
<evidence type="ECO:0000313" key="12">
    <source>
        <dbReference type="Proteomes" id="UP000502823"/>
    </source>
</evidence>
<comment type="catalytic activity">
    <reaction evidence="9">
        <text>N(6)-[(R)-lipoyl]-L-lysyl-[protein] + 3-methyl-2-oxobutanoate + H(+) = N(6)-[(R)-S(8)-2-methylpropanoyldihydrolipoyl]-L-lysyl-[protein] + CO2</text>
        <dbReference type="Rhea" id="RHEA:13457"/>
        <dbReference type="Rhea" id="RHEA-COMP:10474"/>
        <dbReference type="Rhea" id="RHEA-COMP:10497"/>
        <dbReference type="ChEBI" id="CHEBI:11851"/>
        <dbReference type="ChEBI" id="CHEBI:15378"/>
        <dbReference type="ChEBI" id="CHEBI:16526"/>
        <dbReference type="ChEBI" id="CHEBI:83099"/>
        <dbReference type="ChEBI" id="CHEBI:83142"/>
        <dbReference type="EC" id="1.2.4.4"/>
    </reaction>
</comment>
<dbReference type="Proteomes" id="UP000502823">
    <property type="component" value="Unassembled WGS sequence"/>
</dbReference>
<dbReference type="OrthoDB" id="3845at2759"/>
<evidence type="ECO:0000313" key="11">
    <source>
        <dbReference type="EMBL" id="GFG28722.1"/>
    </source>
</evidence>
<organism evidence="11 12">
    <name type="scientific">Coptotermes formosanus</name>
    <name type="common">Formosan subterranean termite</name>
    <dbReference type="NCBI Taxonomy" id="36987"/>
    <lineage>
        <taxon>Eukaryota</taxon>
        <taxon>Metazoa</taxon>
        <taxon>Ecdysozoa</taxon>
        <taxon>Arthropoda</taxon>
        <taxon>Hexapoda</taxon>
        <taxon>Insecta</taxon>
        <taxon>Pterygota</taxon>
        <taxon>Neoptera</taxon>
        <taxon>Polyneoptera</taxon>
        <taxon>Dictyoptera</taxon>
        <taxon>Blattodea</taxon>
        <taxon>Blattoidea</taxon>
        <taxon>Termitoidae</taxon>
        <taxon>Rhinotermitidae</taxon>
        <taxon>Coptotermes</taxon>
    </lineage>
</organism>
<keyword evidence="8" id="KW-0496">Mitochondrion</keyword>
<evidence type="ECO:0000256" key="4">
    <source>
        <dbReference type="ARBA" id="ARBA00022723"/>
    </source>
</evidence>
<keyword evidence="9" id="KW-0786">Thiamine pyrophosphate</keyword>
<dbReference type="GO" id="GO:0009083">
    <property type="term" value="P:branched-chain amino acid catabolic process"/>
    <property type="evidence" value="ECO:0007669"/>
    <property type="project" value="TreeGrafter"/>
</dbReference>
<dbReference type="SUPFAM" id="SSF52518">
    <property type="entry name" value="Thiamin diphosphate-binding fold (THDP-binding)"/>
    <property type="match status" value="1"/>
</dbReference>
<evidence type="ECO:0000256" key="2">
    <source>
        <dbReference type="ARBA" id="ARBA00004305"/>
    </source>
</evidence>
<accession>A0A6L2PBY1</accession>
<evidence type="ECO:0000256" key="8">
    <source>
        <dbReference type="ARBA" id="ARBA00023128"/>
    </source>
</evidence>
<dbReference type="AlphaFoldDB" id="A0A6L2PBY1"/>
<dbReference type="InterPro" id="IPR001017">
    <property type="entry name" value="DH_E1"/>
</dbReference>
<evidence type="ECO:0000256" key="5">
    <source>
        <dbReference type="ARBA" id="ARBA00022946"/>
    </source>
</evidence>
<name>A0A6L2PBY1_COPFO</name>
<sequence length="436" mass="49221">MRVHTGPVLSRVCQAPSYAQQVHMCSAGVSSVNLKPDVDIPVFAGSQSHWTERLELIHPHSHKRFPVYRVTDRKGSVLNPSEEPQLAQEFVEKMYRTMILLNTMDTILYESQRQGRISFYMTTFGEEATLIGSAAALEPDDLVYAQYRETGVLMWRGFSVDQFINQCFGNCEDGGKGRQMPVHYGSKNHHFVTISSPLTTQLPQAVGSAYAYKLAKNGRCVITYFGEGAASEGDAHAAFNFAATLNCPVIFFCRNNGYAISTPTHEQYGGDGIAGHGPGYGITTIRVDGNDALAVYNATKASREYAVAESCPVLIEAMTYRVGHHSTSDDSSAYRSLDEVKQWDNLDSPVSRLRRYLELKGWWDDGKERSWKEEARKMVVKSLARAEKVLKPEWKEMFYDVYYDMPDQLVKQMKSMENHVEQYKDKYPVNKHKNPV</sequence>
<evidence type="ECO:0000259" key="10">
    <source>
        <dbReference type="Pfam" id="PF00676"/>
    </source>
</evidence>
<dbReference type="InterPro" id="IPR029061">
    <property type="entry name" value="THDP-binding"/>
</dbReference>
<keyword evidence="7 9" id="KW-0560">Oxidoreductase</keyword>
<reference evidence="12" key="1">
    <citation type="submission" date="2020-01" db="EMBL/GenBank/DDBJ databases">
        <title>Draft genome sequence of the Termite Coptotermes fromosanus.</title>
        <authorList>
            <person name="Itakura S."/>
            <person name="Yosikawa Y."/>
            <person name="Umezawa K."/>
        </authorList>
    </citation>
    <scope>NUCLEOTIDE SEQUENCE [LARGE SCALE GENOMIC DNA]</scope>
</reference>
<keyword evidence="12" id="KW-1185">Reference proteome</keyword>
<comment type="similarity">
    <text evidence="3 9">Belongs to the BCKDHA family.</text>
</comment>